<evidence type="ECO:0000313" key="3">
    <source>
        <dbReference type="Proteomes" id="UP000799302"/>
    </source>
</evidence>
<proteinExistence type="predicted"/>
<dbReference type="EMBL" id="MU004235">
    <property type="protein sequence ID" value="KAF2669077.1"/>
    <property type="molecule type" value="Genomic_DNA"/>
</dbReference>
<keyword evidence="1" id="KW-0472">Membrane</keyword>
<protein>
    <submittedName>
        <fullName evidence="2">Uncharacterized protein</fullName>
    </submittedName>
</protein>
<evidence type="ECO:0000256" key="1">
    <source>
        <dbReference type="SAM" id="Phobius"/>
    </source>
</evidence>
<dbReference type="Proteomes" id="UP000799302">
    <property type="component" value="Unassembled WGS sequence"/>
</dbReference>
<evidence type="ECO:0000313" key="2">
    <source>
        <dbReference type="EMBL" id="KAF2669077.1"/>
    </source>
</evidence>
<reference evidence="2" key="1">
    <citation type="journal article" date="2020" name="Stud. Mycol.">
        <title>101 Dothideomycetes genomes: a test case for predicting lifestyles and emergence of pathogens.</title>
        <authorList>
            <person name="Haridas S."/>
            <person name="Albert R."/>
            <person name="Binder M."/>
            <person name="Bloem J."/>
            <person name="Labutti K."/>
            <person name="Salamov A."/>
            <person name="Andreopoulos B."/>
            <person name="Baker S."/>
            <person name="Barry K."/>
            <person name="Bills G."/>
            <person name="Bluhm B."/>
            <person name="Cannon C."/>
            <person name="Castanera R."/>
            <person name="Culley D."/>
            <person name="Daum C."/>
            <person name="Ezra D."/>
            <person name="Gonzalez J."/>
            <person name="Henrissat B."/>
            <person name="Kuo A."/>
            <person name="Liang C."/>
            <person name="Lipzen A."/>
            <person name="Lutzoni F."/>
            <person name="Magnuson J."/>
            <person name="Mondo S."/>
            <person name="Nolan M."/>
            <person name="Ohm R."/>
            <person name="Pangilinan J."/>
            <person name="Park H.-J."/>
            <person name="Ramirez L."/>
            <person name="Alfaro M."/>
            <person name="Sun H."/>
            <person name="Tritt A."/>
            <person name="Yoshinaga Y."/>
            <person name="Zwiers L.-H."/>
            <person name="Turgeon B."/>
            <person name="Goodwin S."/>
            <person name="Spatafora J."/>
            <person name="Crous P."/>
            <person name="Grigoriev I."/>
        </authorList>
    </citation>
    <scope>NUCLEOTIDE SEQUENCE</scope>
    <source>
        <strain evidence="2">CBS 115976</strain>
    </source>
</reference>
<sequence>MLQVRYKVAVTIWFNHKMMWQSPRDCRIVSTLVDLKFNTRAGDGIEKVLFHVLAVLLAHFSFSSVWTCI</sequence>
<dbReference type="AlphaFoldDB" id="A0A6A6UCA4"/>
<feature type="transmembrane region" description="Helical" evidence="1">
    <location>
        <begin position="48"/>
        <end position="68"/>
    </location>
</feature>
<keyword evidence="1" id="KW-1133">Transmembrane helix</keyword>
<name>A0A6A6UCA4_9PEZI</name>
<accession>A0A6A6UCA4</accession>
<keyword evidence="3" id="KW-1185">Reference proteome</keyword>
<organism evidence="2 3">
    <name type="scientific">Microthyrium microscopicum</name>
    <dbReference type="NCBI Taxonomy" id="703497"/>
    <lineage>
        <taxon>Eukaryota</taxon>
        <taxon>Fungi</taxon>
        <taxon>Dikarya</taxon>
        <taxon>Ascomycota</taxon>
        <taxon>Pezizomycotina</taxon>
        <taxon>Dothideomycetes</taxon>
        <taxon>Dothideomycetes incertae sedis</taxon>
        <taxon>Microthyriales</taxon>
        <taxon>Microthyriaceae</taxon>
        <taxon>Microthyrium</taxon>
    </lineage>
</organism>
<gene>
    <name evidence="2" type="ORF">BT63DRAFT_249863</name>
</gene>
<keyword evidence="1" id="KW-0812">Transmembrane</keyword>